<gene>
    <name evidence="1" type="ORF">METZ01_LOCUS175024</name>
</gene>
<accession>A0A382C7X7</accession>
<name>A0A382C7X7_9ZZZZ</name>
<dbReference type="SUPFAM" id="SSF81301">
    <property type="entry name" value="Nucleotidyltransferase"/>
    <property type="match status" value="1"/>
</dbReference>
<dbReference type="InterPro" id="IPR043519">
    <property type="entry name" value="NT_sf"/>
</dbReference>
<evidence type="ECO:0000313" key="1">
    <source>
        <dbReference type="EMBL" id="SVB22170.1"/>
    </source>
</evidence>
<organism evidence="1">
    <name type="scientific">marine metagenome</name>
    <dbReference type="NCBI Taxonomy" id="408172"/>
    <lineage>
        <taxon>unclassified sequences</taxon>
        <taxon>metagenomes</taxon>
        <taxon>ecological metagenomes</taxon>
    </lineage>
</organism>
<dbReference type="Gene3D" id="3.30.460.40">
    <property type="match status" value="1"/>
</dbReference>
<dbReference type="EMBL" id="UINC01033228">
    <property type="protein sequence ID" value="SVB22170.1"/>
    <property type="molecule type" value="Genomic_DNA"/>
</dbReference>
<proteinExistence type="predicted"/>
<dbReference type="AlphaFoldDB" id="A0A382C7X7"/>
<sequence length="137" mass="15680">MIVGGEAVIFYGHARYTGDVDFFYSDEDKNTKVLFDALSVFWEGNIPEINNFAELQVPGQILQFGRPPNRIDLLNQIDGVHFDEAWPHRKKVELEAEPSPIPINYLDLENLIKNKEASARPKDLDDLKYLKSSKKSD</sequence>
<reference evidence="1" key="1">
    <citation type="submission" date="2018-05" db="EMBL/GenBank/DDBJ databases">
        <authorList>
            <person name="Lanie J.A."/>
            <person name="Ng W.-L."/>
            <person name="Kazmierczak K.M."/>
            <person name="Andrzejewski T.M."/>
            <person name="Davidsen T.M."/>
            <person name="Wayne K.J."/>
            <person name="Tettelin H."/>
            <person name="Glass J.I."/>
            <person name="Rusch D."/>
            <person name="Podicherti R."/>
            <person name="Tsui H.-C.T."/>
            <person name="Winkler M.E."/>
        </authorList>
    </citation>
    <scope>NUCLEOTIDE SEQUENCE</scope>
</reference>
<protein>
    <submittedName>
        <fullName evidence="1">Uncharacterized protein</fullName>
    </submittedName>
</protein>